<proteinExistence type="predicted"/>
<evidence type="ECO:0000256" key="3">
    <source>
        <dbReference type="ARBA" id="ARBA00023163"/>
    </source>
</evidence>
<gene>
    <name evidence="6" type="ORF">D1O30_14425</name>
</gene>
<dbReference type="RefSeq" id="WP_123176517.1">
    <property type="nucleotide sequence ID" value="NZ_QWDD01000001.1"/>
</dbReference>
<evidence type="ECO:0000256" key="1">
    <source>
        <dbReference type="ARBA" id="ARBA00022553"/>
    </source>
</evidence>
<evidence type="ECO:0000256" key="4">
    <source>
        <dbReference type="PROSITE-ProRule" id="PRU00169"/>
    </source>
</evidence>
<feature type="modified residue" description="4-aspartylphosphate" evidence="4">
    <location>
        <position position="61"/>
    </location>
</feature>
<name>A0A3M9XQP1_9HYPH</name>
<dbReference type="EMBL" id="QWDD01000001">
    <property type="protein sequence ID" value="RNJ50599.1"/>
    <property type="molecule type" value="Genomic_DNA"/>
</dbReference>
<dbReference type="PROSITE" id="PS50110">
    <property type="entry name" value="RESPONSE_REGULATORY"/>
    <property type="match status" value="1"/>
</dbReference>
<organism evidence="6 7">
    <name type="scientific">Methylocystis hirsuta</name>
    <dbReference type="NCBI Taxonomy" id="369798"/>
    <lineage>
        <taxon>Bacteria</taxon>
        <taxon>Pseudomonadati</taxon>
        <taxon>Pseudomonadota</taxon>
        <taxon>Alphaproteobacteria</taxon>
        <taxon>Hyphomicrobiales</taxon>
        <taxon>Methylocystaceae</taxon>
        <taxon>Methylocystis</taxon>
    </lineage>
</organism>
<dbReference type="InterPro" id="IPR011006">
    <property type="entry name" value="CheY-like_superfamily"/>
</dbReference>
<reference evidence="6 7" key="1">
    <citation type="submission" date="2018-08" db="EMBL/GenBank/DDBJ databases">
        <title>Genome sequence of Methylocystis hirsuta CSC1, a methanotroph able to accumulate PHAs.</title>
        <authorList>
            <person name="Bordel S."/>
            <person name="Rodriguez E."/>
            <person name="Gancedo J."/>
            <person name="Munoz R."/>
        </authorList>
    </citation>
    <scope>NUCLEOTIDE SEQUENCE [LARGE SCALE GENOMIC DNA]</scope>
    <source>
        <strain evidence="6 7">CSC1</strain>
    </source>
</reference>
<dbReference type="PANTHER" id="PTHR44591">
    <property type="entry name" value="STRESS RESPONSE REGULATOR PROTEIN 1"/>
    <property type="match status" value="1"/>
</dbReference>
<keyword evidence="2" id="KW-0805">Transcription regulation</keyword>
<evidence type="ECO:0000256" key="2">
    <source>
        <dbReference type="ARBA" id="ARBA00023015"/>
    </source>
</evidence>
<evidence type="ECO:0000259" key="5">
    <source>
        <dbReference type="PROSITE" id="PS50110"/>
    </source>
</evidence>
<evidence type="ECO:0000313" key="6">
    <source>
        <dbReference type="EMBL" id="RNJ50599.1"/>
    </source>
</evidence>
<protein>
    <submittedName>
        <fullName evidence="6">Response regulator</fullName>
    </submittedName>
</protein>
<dbReference type="InterPro" id="IPR001789">
    <property type="entry name" value="Sig_transdc_resp-reg_receiver"/>
</dbReference>
<dbReference type="CDD" id="cd00156">
    <property type="entry name" value="REC"/>
    <property type="match status" value="1"/>
</dbReference>
<dbReference type="PANTHER" id="PTHR44591:SF3">
    <property type="entry name" value="RESPONSE REGULATORY DOMAIN-CONTAINING PROTEIN"/>
    <property type="match status" value="1"/>
</dbReference>
<dbReference type="Pfam" id="PF00072">
    <property type="entry name" value="Response_reg"/>
    <property type="match status" value="1"/>
</dbReference>
<feature type="domain" description="Response regulatory" evidence="5">
    <location>
        <begin position="12"/>
        <end position="129"/>
    </location>
</feature>
<keyword evidence="7" id="KW-1185">Reference proteome</keyword>
<keyword evidence="1 4" id="KW-0597">Phosphoprotein</keyword>
<dbReference type="Proteomes" id="UP000268623">
    <property type="component" value="Unassembled WGS sequence"/>
</dbReference>
<dbReference type="Gene3D" id="3.40.50.2300">
    <property type="match status" value="1"/>
</dbReference>
<dbReference type="AlphaFoldDB" id="A0A3M9XQP1"/>
<evidence type="ECO:0000313" key="7">
    <source>
        <dbReference type="Proteomes" id="UP000268623"/>
    </source>
</evidence>
<dbReference type="OrthoDB" id="9802066at2"/>
<accession>A0A3M9XQP1</accession>
<sequence length="135" mass="14603">MTAFVTPTVPEKVLVVDDDQDMCWILEVALTGLGCAVTTVCSAQEAIASVALHAFPIAFVDARLPDMDGLRLIEELHSLRPAMRIIMISGYYFEDDIRILEAVQASAIDGFLAKPFQIDAIVAAVTGTSNGKHRP</sequence>
<keyword evidence="3" id="KW-0804">Transcription</keyword>
<dbReference type="SMART" id="SM00448">
    <property type="entry name" value="REC"/>
    <property type="match status" value="1"/>
</dbReference>
<dbReference type="InterPro" id="IPR050595">
    <property type="entry name" value="Bact_response_regulator"/>
</dbReference>
<comment type="caution">
    <text evidence="6">The sequence shown here is derived from an EMBL/GenBank/DDBJ whole genome shotgun (WGS) entry which is preliminary data.</text>
</comment>
<dbReference type="SUPFAM" id="SSF52172">
    <property type="entry name" value="CheY-like"/>
    <property type="match status" value="1"/>
</dbReference>
<dbReference type="GO" id="GO:0000160">
    <property type="term" value="P:phosphorelay signal transduction system"/>
    <property type="evidence" value="ECO:0007669"/>
    <property type="project" value="InterPro"/>
</dbReference>